<dbReference type="Gene3D" id="1.10.3230.10">
    <property type="entry name" value="YqbG-like"/>
    <property type="match status" value="1"/>
</dbReference>
<evidence type="ECO:0000313" key="2">
    <source>
        <dbReference type="Proteomes" id="UP000032247"/>
    </source>
</evidence>
<organism evidence="1 2">
    <name type="scientific">Bacillus subtilis</name>
    <dbReference type="NCBI Taxonomy" id="1423"/>
    <lineage>
        <taxon>Bacteria</taxon>
        <taxon>Bacillati</taxon>
        <taxon>Bacillota</taxon>
        <taxon>Bacilli</taxon>
        <taxon>Bacillales</taxon>
        <taxon>Bacillaceae</taxon>
        <taxon>Bacillus</taxon>
    </lineage>
</organism>
<dbReference type="CDD" id="cd08053">
    <property type="entry name" value="Yqbg"/>
    <property type="match status" value="1"/>
</dbReference>
<dbReference type="SUPFAM" id="SSF116915">
    <property type="entry name" value="Hypothetical protein YqbG"/>
    <property type="match status" value="1"/>
</dbReference>
<dbReference type="Pfam" id="PF11436">
    <property type="entry name" value="DUF3199"/>
    <property type="match status" value="1"/>
</dbReference>
<name>A0A0D1IU94_BACIU</name>
<dbReference type="InterPro" id="IPR036558">
    <property type="entry name" value="YqbG-like_sf"/>
</dbReference>
<sequence length="131" mass="14698">MLLITPDELKRYSVFESVKTRPDELLKQDILEATADIILKVGHDFSDAEYIPLPETVRLALLKLSQFYALINGDESIIKGYTTEKIGDYSYTLGDGSSLQKPDVYALIKDYVKPAAPDLEGVEAKVRMRSI</sequence>
<proteinExistence type="predicted"/>
<gene>
    <name evidence="1" type="ORF">SC09_Contig17orf00025</name>
</gene>
<dbReference type="PATRIC" id="fig|1423.173.peg.24"/>
<reference evidence="1 2" key="1">
    <citation type="submission" date="2014-12" db="EMBL/GenBank/DDBJ databases">
        <title>Comparative genome analysis of Bacillus coagulans HM-08, Clostridium butyricum HM-68, Bacillus subtilis HM-66 and Bacillus licheniformis BL-09.</title>
        <authorList>
            <person name="Zhang H."/>
        </authorList>
    </citation>
    <scope>NUCLEOTIDE SEQUENCE [LARGE SCALE GENOMIC DNA]</scope>
    <source>
        <strain evidence="1 2">HM-66</strain>
    </source>
</reference>
<comment type="caution">
    <text evidence="1">The sequence shown here is derived from an EMBL/GenBank/DDBJ whole genome shotgun (WGS) entry which is preliminary data.</text>
</comment>
<protein>
    <recommendedName>
        <fullName evidence="3">DUF3199 family protein</fullName>
    </recommendedName>
</protein>
<evidence type="ECO:0000313" key="1">
    <source>
        <dbReference type="EMBL" id="KIU12908.1"/>
    </source>
</evidence>
<dbReference type="RefSeq" id="WP_043856836.1">
    <property type="nucleotide sequence ID" value="NZ_JAUMKE010000001.1"/>
</dbReference>
<evidence type="ECO:0008006" key="3">
    <source>
        <dbReference type="Google" id="ProtNLM"/>
    </source>
</evidence>
<dbReference type="InterPro" id="IPR013514">
    <property type="entry name" value="DUF3199_YqbG"/>
</dbReference>
<dbReference type="Proteomes" id="UP000032247">
    <property type="component" value="Unassembled WGS sequence"/>
</dbReference>
<dbReference type="EMBL" id="JXBC01000001">
    <property type="protein sequence ID" value="KIU12908.1"/>
    <property type="molecule type" value="Genomic_DNA"/>
</dbReference>
<dbReference type="AlphaFoldDB" id="A0A0D1IU94"/>
<accession>A0A0D1IU94</accession>